<gene>
    <name evidence="3" type="ORF">FAES_3649</name>
</gene>
<dbReference type="Proteomes" id="UP000011058">
    <property type="component" value="Chromosome"/>
</dbReference>
<evidence type="ECO:0000313" key="3">
    <source>
        <dbReference type="EMBL" id="CCH01656.1"/>
    </source>
</evidence>
<sequence length="157" mass="17195">MGNTATPVAQTDKVPSEQPNAEAQAALTAQLATLEGQLATVNQQSADQQTKIEQLSKQLGEALQLADKKEQQLSEVLQLVDEQGETIANQDLEIKRLRATPDALPSFVLDKTVYTVDCRQFTWKKTSYEVADLVANKALQKELVKAGVGFIKIKEQA</sequence>
<dbReference type="STRING" id="1166018.FAES_3649"/>
<feature type="coiled-coil region" evidence="1">
    <location>
        <begin position="24"/>
        <end position="72"/>
    </location>
</feature>
<dbReference type="KEGG" id="fae:FAES_3649"/>
<proteinExistence type="predicted"/>
<dbReference type="AlphaFoldDB" id="I0KC03"/>
<evidence type="ECO:0000256" key="1">
    <source>
        <dbReference type="SAM" id="Coils"/>
    </source>
</evidence>
<keyword evidence="1" id="KW-0175">Coiled coil</keyword>
<dbReference type="HOGENOM" id="CLU_1675288_0_0_10"/>
<organism evidence="3 4">
    <name type="scientific">Fibrella aestuarina BUZ 2</name>
    <dbReference type="NCBI Taxonomy" id="1166018"/>
    <lineage>
        <taxon>Bacteria</taxon>
        <taxon>Pseudomonadati</taxon>
        <taxon>Bacteroidota</taxon>
        <taxon>Cytophagia</taxon>
        <taxon>Cytophagales</taxon>
        <taxon>Spirosomataceae</taxon>
        <taxon>Fibrella</taxon>
    </lineage>
</organism>
<dbReference type="OrthoDB" id="9972700at2"/>
<protein>
    <submittedName>
        <fullName evidence="3">Uncharacterized protein</fullName>
    </submittedName>
</protein>
<keyword evidence="4" id="KW-1185">Reference proteome</keyword>
<reference evidence="3 4" key="1">
    <citation type="journal article" date="2012" name="J. Bacteriol.">
        <title>Genome Sequence of Fibrella aestuarina BUZ 2T, a Filamentous Marine Bacterium.</title>
        <authorList>
            <person name="Filippini M."/>
            <person name="Qi W."/>
            <person name="Blom J."/>
            <person name="Goesmann A."/>
            <person name="Smits T.H."/>
            <person name="Bagheri H.C."/>
        </authorList>
    </citation>
    <scope>NUCLEOTIDE SEQUENCE [LARGE SCALE GENOMIC DNA]</scope>
    <source>
        <strain evidence="4">BUZ 2T</strain>
    </source>
</reference>
<dbReference type="EMBL" id="HE796683">
    <property type="protein sequence ID" value="CCH01656.1"/>
    <property type="molecule type" value="Genomic_DNA"/>
</dbReference>
<feature type="region of interest" description="Disordered" evidence="2">
    <location>
        <begin position="1"/>
        <end position="23"/>
    </location>
</feature>
<accession>I0KC03</accession>
<name>I0KC03_9BACT</name>
<dbReference type="RefSeq" id="WP_015332755.1">
    <property type="nucleotide sequence ID" value="NC_020054.1"/>
</dbReference>
<evidence type="ECO:0000313" key="4">
    <source>
        <dbReference type="Proteomes" id="UP000011058"/>
    </source>
</evidence>
<evidence type="ECO:0000256" key="2">
    <source>
        <dbReference type="SAM" id="MobiDB-lite"/>
    </source>
</evidence>